<dbReference type="OrthoDB" id="8775810at2759"/>
<dbReference type="FunFam" id="1.10.10.1460:FF:000001">
    <property type="entry name" value="DNA replication regulator Sld2"/>
    <property type="match status" value="1"/>
</dbReference>
<comment type="function">
    <text evidence="7 8">Has a role in the initiation of DNA replication. Required at S-phase checkpoint.</text>
</comment>
<keyword evidence="6 8" id="KW-0131">Cell cycle</keyword>
<dbReference type="Pfam" id="PF11719">
    <property type="entry name" value="Drc1-Sld2"/>
    <property type="match status" value="1"/>
</dbReference>
<evidence type="ECO:0000256" key="6">
    <source>
        <dbReference type="ARBA" id="ARBA00023306"/>
    </source>
</evidence>
<dbReference type="PANTHER" id="PTHR28124">
    <property type="entry name" value="DNA REPLICATION REGULATOR SLD2"/>
    <property type="match status" value="1"/>
</dbReference>
<evidence type="ECO:0000256" key="7">
    <source>
        <dbReference type="ARBA" id="ARBA00025253"/>
    </source>
</evidence>
<evidence type="ECO:0000256" key="4">
    <source>
        <dbReference type="ARBA" id="ARBA00022705"/>
    </source>
</evidence>
<evidence type="ECO:0000313" key="10">
    <source>
        <dbReference type="EMBL" id="KAF2739374.1"/>
    </source>
</evidence>
<feature type="compositionally biased region" description="Polar residues" evidence="9">
    <location>
        <begin position="376"/>
        <end position="387"/>
    </location>
</feature>
<evidence type="ECO:0000256" key="3">
    <source>
        <dbReference type="ARBA" id="ARBA00018363"/>
    </source>
</evidence>
<evidence type="ECO:0000313" key="11">
    <source>
        <dbReference type="Proteomes" id="UP000799444"/>
    </source>
</evidence>
<keyword evidence="4 8" id="KW-0235">DNA replication</keyword>
<dbReference type="GO" id="GO:0031261">
    <property type="term" value="C:DNA replication preinitiation complex"/>
    <property type="evidence" value="ECO:0007669"/>
    <property type="project" value="TreeGrafter"/>
</dbReference>
<sequence length="464" mass="52179">MDTNELEQRSAILRQDLKVWEKQFASEHRGRKAGRDDIKSNATISQKYKEYNKIRDILLGKSAIRTPSKRTKSRKIREPERTVNTRPADTNNTPQKRKREEDSLPIDSAVELLSPQGPAMIGPTPQRNGIVIGLFDLLPVETPSKKRTILSEVSTNIFQTPSKCGGKTESETSYVSAVRREKTPQSSGKRFMLDRFVTPKKRKLDDQGTPTSALKGLSTPAFLRRNNGLADIYEENEPTPRPAPWKRRSFGRSLSGMIQSMKQDQEDRLDEEANIMRELEMEADGFAPLPKKAKTSKTFVKDSQDNGSLDADGFVAYDVEGEESEIDDASKPGGKIFKKRGQKRQTRRVIMRPTITKPKPLEALRIEEDSEEENVPTATPNRTTKLASDQEESEDEEYTSDDSHTPKKRKTVQPKAIGAGQEATKDGPVRTAARKVKATAHANYRRLKIKSKGNGGKGRFGRRK</sequence>
<comment type="subcellular location">
    <subcellularLocation>
        <location evidence="1 8">Nucleus</location>
    </subcellularLocation>
</comment>
<dbReference type="InterPro" id="IPR040203">
    <property type="entry name" value="Sld2"/>
</dbReference>
<feature type="compositionally biased region" description="Acidic residues" evidence="9">
    <location>
        <begin position="389"/>
        <end position="400"/>
    </location>
</feature>
<feature type="region of interest" description="Disordered" evidence="9">
    <location>
        <begin position="62"/>
        <end position="103"/>
    </location>
</feature>
<evidence type="ECO:0000256" key="8">
    <source>
        <dbReference type="RuleBase" id="RU367067"/>
    </source>
</evidence>
<comment type="caution">
    <text evidence="10">The sequence shown here is derived from an EMBL/GenBank/DDBJ whole genome shotgun (WGS) entry which is preliminary data.</text>
</comment>
<evidence type="ECO:0000256" key="9">
    <source>
        <dbReference type="SAM" id="MobiDB-lite"/>
    </source>
</evidence>
<feature type="compositionally biased region" description="Basic residues" evidence="9">
    <location>
        <begin position="336"/>
        <end position="350"/>
    </location>
</feature>
<dbReference type="InterPro" id="IPR021110">
    <property type="entry name" value="DNA_rep_checkpnt_protein"/>
</dbReference>
<evidence type="ECO:0000256" key="5">
    <source>
        <dbReference type="ARBA" id="ARBA00023242"/>
    </source>
</evidence>
<feature type="compositionally biased region" description="Polar residues" evidence="9">
    <location>
        <begin position="84"/>
        <end position="94"/>
    </location>
</feature>
<gene>
    <name evidence="10" type="ORF">EJ04DRAFT_426763</name>
</gene>
<protein>
    <recommendedName>
        <fullName evidence="3 8">DNA replication regulator SLD2</fullName>
    </recommendedName>
</protein>
<organism evidence="10 11">
    <name type="scientific">Polyplosphaeria fusca</name>
    <dbReference type="NCBI Taxonomy" id="682080"/>
    <lineage>
        <taxon>Eukaryota</taxon>
        <taxon>Fungi</taxon>
        <taxon>Dikarya</taxon>
        <taxon>Ascomycota</taxon>
        <taxon>Pezizomycotina</taxon>
        <taxon>Dothideomycetes</taxon>
        <taxon>Pleosporomycetidae</taxon>
        <taxon>Pleosporales</taxon>
        <taxon>Tetraplosphaeriaceae</taxon>
        <taxon>Polyplosphaeria</taxon>
    </lineage>
</organism>
<feature type="compositionally biased region" description="Basic residues" evidence="9">
    <location>
        <begin position="432"/>
        <end position="451"/>
    </location>
</feature>
<feature type="region of interest" description="Disordered" evidence="9">
    <location>
        <begin position="322"/>
        <end position="464"/>
    </location>
</feature>
<dbReference type="GO" id="GO:0003688">
    <property type="term" value="F:DNA replication origin binding"/>
    <property type="evidence" value="ECO:0007669"/>
    <property type="project" value="TreeGrafter"/>
</dbReference>
<dbReference type="CDD" id="cd22289">
    <property type="entry name" value="RecQL4_SLD2_NTD"/>
    <property type="match status" value="1"/>
</dbReference>
<dbReference type="PANTHER" id="PTHR28124:SF1">
    <property type="entry name" value="DNA REPLICATION REGULATOR SLD2"/>
    <property type="match status" value="1"/>
</dbReference>
<accession>A0A9P4R5S5</accession>
<evidence type="ECO:0000256" key="1">
    <source>
        <dbReference type="ARBA" id="ARBA00004123"/>
    </source>
</evidence>
<keyword evidence="5 8" id="KW-0539">Nucleus</keyword>
<dbReference type="Proteomes" id="UP000799444">
    <property type="component" value="Unassembled WGS sequence"/>
</dbReference>
<keyword evidence="11" id="KW-1185">Reference proteome</keyword>
<dbReference type="GO" id="GO:0000727">
    <property type="term" value="P:double-strand break repair via break-induced replication"/>
    <property type="evidence" value="ECO:0007669"/>
    <property type="project" value="TreeGrafter"/>
</dbReference>
<dbReference type="GO" id="GO:1902977">
    <property type="term" value="P:mitotic DNA replication preinitiation complex assembly"/>
    <property type="evidence" value="ECO:0007669"/>
    <property type="project" value="TreeGrafter"/>
</dbReference>
<dbReference type="GO" id="GO:0006270">
    <property type="term" value="P:DNA replication initiation"/>
    <property type="evidence" value="ECO:0007669"/>
    <property type="project" value="UniProtKB-UniRule"/>
</dbReference>
<dbReference type="Gene3D" id="1.10.10.1460">
    <property type="match status" value="1"/>
</dbReference>
<dbReference type="AlphaFoldDB" id="A0A9P4R5S5"/>
<dbReference type="GO" id="GO:0003697">
    <property type="term" value="F:single-stranded DNA binding"/>
    <property type="evidence" value="ECO:0007669"/>
    <property type="project" value="TreeGrafter"/>
</dbReference>
<comment type="similarity">
    <text evidence="2 8">Belongs to the SLD2 family.</text>
</comment>
<dbReference type="EMBL" id="ML996104">
    <property type="protein sequence ID" value="KAF2739374.1"/>
    <property type="molecule type" value="Genomic_DNA"/>
</dbReference>
<reference evidence="10" key="1">
    <citation type="journal article" date="2020" name="Stud. Mycol.">
        <title>101 Dothideomycetes genomes: a test case for predicting lifestyles and emergence of pathogens.</title>
        <authorList>
            <person name="Haridas S."/>
            <person name="Albert R."/>
            <person name="Binder M."/>
            <person name="Bloem J."/>
            <person name="Labutti K."/>
            <person name="Salamov A."/>
            <person name="Andreopoulos B."/>
            <person name="Baker S."/>
            <person name="Barry K."/>
            <person name="Bills G."/>
            <person name="Bluhm B."/>
            <person name="Cannon C."/>
            <person name="Castanera R."/>
            <person name="Culley D."/>
            <person name="Daum C."/>
            <person name="Ezra D."/>
            <person name="Gonzalez J."/>
            <person name="Henrissat B."/>
            <person name="Kuo A."/>
            <person name="Liang C."/>
            <person name="Lipzen A."/>
            <person name="Lutzoni F."/>
            <person name="Magnuson J."/>
            <person name="Mondo S."/>
            <person name="Nolan M."/>
            <person name="Ohm R."/>
            <person name="Pangilinan J."/>
            <person name="Park H.-J."/>
            <person name="Ramirez L."/>
            <person name="Alfaro M."/>
            <person name="Sun H."/>
            <person name="Tritt A."/>
            <person name="Yoshinaga Y."/>
            <person name="Zwiers L.-H."/>
            <person name="Turgeon B."/>
            <person name="Goodwin S."/>
            <person name="Spatafora J."/>
            <person name="Crous P."/>
            <person name="Grigoriev I."/>
        </authorList>
    </citation>
    <scope>NUCLEOTIDE SEQUENCE</scope>
    <source>
        <strain evidence="10">CBS 125425</strain>
    </source>
</reference>
<proteinExistence type="inferred from homology"/>
<evidence type="ECO:0000256" key="2">
    <source>
        <dbReference type="ARBA" id="ARBA00007276"/>
    </source>
</evidence>
<name>A0A9P4R5S5_9PLEO</name>